<sequence>MEKVKGVRLWPWWAQRGTRYKPPSLRNDEETLLEGEESEDEEEAEEEEKLRWSKGSVMPMVWTALSVVATLGGRRVLRGGFGYPFYFTFLIQLAAYIIVSITVLVIRAKNFRRVKRKPEEQYKLWELIVMGSRILVSSAFTGPAILYGAKALMLYENLPALAMLPILTYACDSICFRLAYACRILPRGQSTSFWRFPKVILVLLGATLVVYQDYRLNHNALLYASYSFGLFSLAKVFSKVGPKIDSRRPEDWEFRLQVYLLAGIIPLIMSGFATAKLENIVRAGHITQSWSITYRLLNIGPAVALQAIFSSSLNSAYPFISEEHIGGALEEPSEAAREAVTSTLQSGFGILVIGVLHRSYTFIDWYQVLTFTLIYVICVGPKHIGYYPPRMLNIILRIFRRRLLPIHPEPWHFRLFLFTTTLVFSILTSTNVLHWVDTIAYDRSLKTFHVPESGPNLDQFYRPPKLRSFDVVIAHSANDPIAAITALMSMVQYNVILNTLSLQIILYSKDTAFNSSSTTPSLNTLRGSFTGKVTIEYLPNTGGTTATLLHHILQTWDALPVQTLFLSTTTLIRDPASLGDLSSHIYQYFTPPDFPLPDALPKTGFLALGPQEVCSCTKCIDSYGWEDTFHLFPSLFNSAHKVSAEEQCENVLLTYGNHFIASAARLRGVPKDVYQLLYDALTKEDVKNSWAHNKEKLPVKLEGEMEGWGGTGGRWGKGGMFEKADSLEEPWLGSTVERLWAVLLQCSEGRIAWGCAGFGRGRLGGETGDCGCLD</sequence>
<reference evidence="3 4" key="1">
    <citation type="submission" date="2016-05" db="EMBL/GenBank/DDBJ databases">
        <title>A degradative enzymes factory behind the ericoid mycorrhizal symbiosis.</title>
        <authorList>
            <consortium name="DOE Joint Genome Institute"/>
            <person name="Martino E."/>
            <person name="Morin E."/>
            <person name="Grelet G."/>
            <person name="Kuo A."/>
            <person name="Kohler A."/>
            <person name="Daghino S."/>
            <person name="Barry K."/>
            <person name="Choi C."/>
            <person name="Cichocki N."/>
            <person name="Clum A."/>
            <person name="Copeland A."/>
            <person name="Hainaut M."/>
            <person name="Haridas S."/>
            <person name="Labutti K."/>
            <person name="Lindquist E."/>
            <person name="Lipzen A."/>
            <person name="Khouja H.-R."/>
            <person name="Murat C."/>
            <person name="Ohm R."/>
            <person name="Olson A."/>
            <person name="Spatafora J."/>
            <person name="Veneault-Fourrey C."/>
            <person name="Henrissat B."/>
            <person name="Grigoriev I."/>
            <person name="Martin F."/>
            <person name="Perotto S."/>
        </authorList>
    </citation>
    <scope>NUCLEOTIDE SEQUENCE [LARGE SCALE GENOMIC DNA]</scope>
    <source>
        <strain evidence="3 4">UAMH 7357</strain>
    </source>
</reference>
<keyword evidence="2" id="KW-0812">Transmembrane</keyword>
<feature type="transmembrane region" description="Helical" evidence="2">
    <location>
        <begin position="127"/>
        <end position="148"/>
    </location>
</feature>
<feature type="transmembrane region" description="Helical" evidence="2">
    <location>
        <begin position="83"/>
        <end position="106"/>
    </location>
</feature>
<evidence type="ECO:0000256" key="1">
    <source>
        <dbReference type="SAM" id="MobiDB-lite"/>
    </source>
</evidence>
<feature type="compositionally biased region" description="Acidic residues" evidence="1">
    <location>
        <begin position="30"/>
        <end position="47"/>
    </location>
</feature>
<feature type="region of interest" description="Disordered" evidence="1">
    <location>
        <begin position="18"/>
        <end position="48"/>
    </location>
</feature>
<dbReference type="OrthoDB" id="28755at2759"/>
<dbReference type="PANTHER" id="PTHR37490">
    <property type="entry name" value="EXPRESSED PROTEIN"/>
    <property type="match status" value="1"/>
</dbReference>
<accession>A0A2J6PSM4</accession>
<dbReference type="STRING" id="1745343.A0A2J6PSM4"/>
<keyword evidence="2" id="KW-1133">Transmembrane helix</keyword>
<keyword evidence="4" id="KW-1185">Reference proteome</keyword>
<dbReference type="AlphaFoldDB" id="A0A2J6PSM4"/>
<feature type="transmembrane region" description="Helical" evidence="2">
    <location>
        <begin position="220"/>
        <end position="237"/>
    </location>
</feature>
<dbReference type="EMBL" id="KZ613502">
    <property type="protein sequence ID" value="PMD17001.1"/>
    <property type="molecule type" value="Genomic_DNA"/>
</dbReference>
<evidence type="ECO:0000256" key="2">
    <source>
        <dbReference type="SAM" id="Phobius"/>
    </source>
</evidence>
<dbReference type="Proteomes" id="UP000235672">
    <property type="component" value="Unassembled WGS sequence"/>
</dbReference>
<organism evidence="3 4">
    <name type="scientific">Hyaloscypha hepaticicola</name>
    <dbReference type="NCBI Taxonomy" id="2082293"/>
    <lineage>
        <taxon>Eukaryota</taxon>
        <taxon>Fungi</taxon>
        <taxon>Dikarya</taxon>
        <taxon>Ascomycota</taxon>
        <taxon>Pezizomycotina</taxon>
        <taxon>Leotiomycetes</taxon>
        <taxon>Helotiales</taxon>
        <taxon>Hyaloscyphaceae</taxon>
        <taxon>Hyaloscypha</taxon>
    </lineage>
</organism>
<name>A0A2J6PSM4_9HELO</name>
<evidence type="ECO:0000313" key="4">
    <source>
        <dbReference type="Proteomes" id="UP000235672"/>
    </source>
</evidence>
<keyword evidence="2" id="KW-0472">Membrane</keyword>
<feature type="transmembrane region" description="Helical" evidence="2">
    <location>
        <begin position="258"/>
        <end position="275"/>
    </location>
</feature>
<feature type="transmembrane region" description="Helical" evidence="2">
    <location>
        <begin position="192"/>
        <end position="214"/>
    </location>
</feature>
<feature type="transmembrane region" description="Helical" evidence="2">
    <location>
        <begin position="160"/>
        <end position="180"/>
    </location>
</feature>
<protein>
    <submittedName>
        <fullName evidence="3">Uncharacterized protein</fullName>
    </submittedName>
</protein>
<evidence type="ECO:0000313" key="3">
    <source>
        <dbReference type="EMBL" id="PMD17001.1"/>
    </source>
</evidence>
<gene>
    <name evidence="3" type="ORF">NA56DRAFT_708218</name>
</gene>
<proteinExistence type="predicted"/>
<dbReference type="PANTHER" id="PTHR37490:SF1">
    <property type="entry name" value="GLYCOSYLTRANSFERASE 2-LIKE DOMAIN-CONTAINING PROTEIN"/>
    <property type="match status" value="1"/>
</dbReference>